<feature type="non-terminal residue" evidence="3">
    <location>
        <position position="1"/>
    </location>
</feature>
<keyword evidence="1" id="KW-0175">Coiled coil</keyword>
<accession>A0ABN9TZS4</accession>
<name>A0ABN9TZS4_9DINO</name>
<gene>
    <name evidence="3" type="ORF">PCOR1329_LOCUS43892</name>
</gene>
<comment type="caution">
    <text evidence="3">The sequence shown here is derived from an EMBL/GenBank/DDBJ whole genome shotgun (WGS) entry which is preliminary data.</text>
</comment>
<feature type="coiled-coil region" evidence="1">
    <location>
        <begin position="128"/>
        <end position="177"/>
    </location>
</feature>
<dbReference type="InterPro" id="IPR027417">
    <property type="entry name" value="P-loop_NTPase"/>
</dbReference>
<evidence type="ECO:0000256" key="2">
    <source>
        <dbReference type="SAM" id="Phobius"/>
    </source>
</evidence>
<keyword evidence="4" id="KW-1185">Reference proteome</keyword>
<protein>
    <submittedName>
        <fullName evidence="3">Uncharacterized protein</fullName>
    </submittedName>
</protein>
<keyword evidence="2" id="KW-1133">Transmembrane helix</keyword>
<organism evidence="3 4">
    <name type="scientific">Prorocentrum cordatum</name>
    <dbReference type="NCBI Taxonomy" id="2364126"/>
    <lineage>
        <taxon>Eukaryota</taxon>
        <taxon>Sar</taxon>
        <taxon>Alveolata</taxon>
        <taxon>Dinophyceae</taxon>
        <taxon>Prorocentrales</taxon>
        <taxon>Prorocentraceae</taxon>
        <taxon>Prorocentrum</taxon>
    </lineage>
</organism>
<reference evidence="3" key="1">
    <citation type="submission" date="2023-10" db="EMBL/GenBank/DDBJ databases">
        <authorList>
            <person name="Chen Y."/>
            <person name="Shah S."/>
            <person name="Dougan E. K."/>
            <person name="Thang M."/>
            <person name="Chan C."/>
        </authorList>
    </citation>
    <scope>NUCLEOTIDE SEQUENCE [LARGE SCALE GENOMIC DNA]</scope>
</reference>
<dbReference type="EMBL" id="CAUYUJ010015277">
    <property type="protein sequence ID" value="CAK0851886.1"/>
    <property type="molecule type" value="Genomic_DNA"/>
</dbReference>
<keyword evidence="2" id="KW-0472">Membrane</keyword>
<evidence type="ECO:0000256" key="1">
    <source>
        <dbReference type="SAM" id="Coils"/>
    </source>
</evidence>
<feature type="transmembrane region" description="Helical" evidence="2">
    <location>
        <begin position="71"/>
        <end position="94"/>
    </location>
</feature>
<dbReference type="Gene3D" id="3.40.50.300">
    <property type="entry name" value="P-loop containing nucleotide triphosphate hydrolases"/>
    <property type="match status" value="1"/>
</dbReference>
<sequence>PWWIKPLFQDLSLELVPRVSDGRETGGAREISQSIKGRRSRVMVDASASEITGTEPTDTGKVRRHRCYGSSIIVCAMHAAVLVACVMAGIVVGAQSSLFTSTVHVGPTKNQVPETALQHYQSVSSAPVEQLTQQVLELKAKLSEQERQRERARAEEAEQLRKQFLELQGQLSSYQSKRLVPPEPQRGSGIERAADRFLQAPLPPKVERFSVERPLVFIHQRKAGGSSLRDIMVGVCKKKGLTYHIKCFPNMGETSCDSYSYGGSIVAVYGGHVDWLQMSRMFARRGRWDTSDKSWHQDVAQFSCFTNFRDPLSRIESCYYFRFHNKGKGAPSCLADFAPEDMRRFFQASRSEYGYSCMNEPFRMLSSFVDEALFSTSDDSQEWELAFSSTLNNLARCVPLIMENSKTLDVVASWFPQFGDVVKFPKVHSMTGGSRKCALSEQHLDVLRDLTRQERRLYDLVLKRAQQFISSSAR</sequence>
<proteinExistence type="predicted"/>
<evidence type="ECO:0000313" key="3">
    <source>
        <dbReference type="EMBL" id="CAK0851886.1"/>
    </source>
</evidence>
<evidence type="ECO:0000313" key="4">
    <source>
        <dbReference type="Proteomes" id="UP001189429"/>
    </source>
</evidence>
<keyword evidence="2" id="KW-0812">Transmembrane</keyword>
<dbReference type="Proteomes" id="UP001189429">
    <property type="component" value="Unassembled WGS sequence"/>
</dbReference>